<keyword evidence="4" id="KW-0539">Nucleus</keyword>
<evidence type="ECO:0008006" key="8">
    <source>
        <dbReference type="Google" id="ProtNLM"/>
    </source>
</evidence>
<evidence type="ECO:0000313" key="7">
    <source>
        <dbReference type="Proteomes" id="UP000242875"/>
    </source>
</evidence>
<accession>A0A261Y4Z8</accession>
<keyword evidence="7" id="KW-1185">Reference proteome</keyword>
<feature type="region of interest" description="Disordered" evidence="5">
    <location>
        <begin position="1"/>
        <end position="279"/>
    </location>
</feature>
<keyword evidence="2" id="KW-0240">DNA-directed RNA polymerase</keyword>
<feature type="compositionally biased region" description="Low complexity" evidence="5">
    <location>
        <begin position="66"/>
        <end position="76"/>
    </location>
</feature>
<dbReference type="OrthoDB" id="5836119at2759"/>
<name>A0A261Y4Z8_9FUNG</name>
<feature type="compositionally biased region" description="Low complexity" evidence="5">
    <location>
        <begin position="143"/>
        <end position="154"/>
    </location>
</feature>
<reference evidence="6 7" key="1">
    <citation type="journal article" date="2017" name="Mycologia">
        <title>Bifiguratus adelaidae, gen. et sp. nov., a new member of Mucoromycotina in endophytic and soil-dwelling habitats.</title>
        <authorList>
            <person name="Torres-Cruz T.J."/>
            <person name="Billingsley Tobias T.L."/>
            <person name="Almatruk M."/>
            <person name="Hesse C."/>
            <person name="Kuske C.R."/>
            <person name="Desiro A."/>
            <person name="Benucci G.M."/>
            <person name="Bonito G."/>
            <person name="Stajich J.E."/>
            <person name="Dunlap C."/>
            <person name="Arnold A.E."/>
            <person name="Porras-Alfaro A."/>
        </authorList>
    </citation>
    <scope>NUCLEOTIDE SEQUENCE [LARGE SCALE GENOMIC DNA]</scope>
    <source>
        <strain evidence="6 7">AZ0501</strain>
    </source>
</reference>
<evidence type="ECO:0000313" key="6">
    <source>
        <dbReference type="EMBL" id="OZJ05710.1"/>
    </source>
</evidence>
<proteinExistence type="predicted"/>
<feature type="compositionally biased region" description="Polar residues" evidence="5">
    <location>
        <begin position="28"/>
        <end position="49"/>
    </location>
</feature>
<evidence type="ECO:0000256" key="5">
    <source>
        <dbReference type="SAM" id="MobiDB-lite"/>
    </source>
</evidence>
<dbReference type="InterPro" id="IPR007811">
    <property type="entry name" value="RPC4"/>
</dbReference>
<protein>
    <recommendedName>
        <fullName evidence="8">DNA-directed RNA polymerase III subunit RPC4</fullName>
    </recommendedName>
</protein>
<dbReference type="GO" id="GO:0003677">
    <property type="term" value="F:DNA binding"/>
    <property type="evidence" value="ECO:0007669"/>
    <property type="project" value="InterPro"/>
</dbReference>
<feature type="compositionally biased region" description="Polar residues" evidence="5">
    <location>
        <begin position="131"/>
        <end position="142"/>
    </location>
</feature>
<dbReference type="Proteomes" id="UP000242875">
    <property type="component" value="Unassembled WGS sequence"/>
</dbReference>
<feature type="compositionally biased region" description="Basic and acidic residues" evidence="5">
    <location>
        <begin position="244"/>
        <end position="261"/>
    </location>
</feature>
<dbReference type="GO" id="GO:0042797">
    <property type="term" value="P:tRNA transcription by RNA polymerase III"/>
    <property type="evidence" value="ECO:0007669"/>
    <property type="project" value="TreeGrafter"/>
</dbReference>
<gene>
    <name evidence="6" type="ORF">BZG36_01423</name>
</gene>
<dbReference type="GO" id="GO:0005666">
    <property type="term" value="C:RNA polymerase III complex"/>
    <property type="evidence" value="ECO:0007669"/>
    <property type="project" value="InterPro"/>
</dbReference>
<comment type="subcellular location">
    <subcellularLocation>
        <location evidence="1">Nucleus</location>
    </subcellularLocation>
</comment>
<evidence type="ECO:0000256" key="3">
    <source>
        <dbReference type="ARBA" id="ARBA00023163"/>
    </source>
</evidence>
<comment type="caution">
    <text evidence="6">The sequence shown here is derived from an EMBL/GenBank/DDBJ whole genome shotgun (WGS) entry which is preliminary data.</text>
</comment>
<dbReference type="PANTHER" id="PTHR13408:SF0">
    <property type="entry name" value="DNA-DIRECTED RNA POLYMERASE III SUBUNIT RPC4"/>
    <property type="match status" value="1"/>
</dbReference>
<dbReference type="AlphaFoldDB" id="A0A261Y4Z8"/>
<dbReference type="PANTHER" id="PTHR13408">
    <property type="entry name" value="DNA-DIRECTED RNA POLYMERASE III"/>
    <property type="match status" value="1"/>
</dbReference>
<organism evidence="6 7">
    <name type="scientific">Bifiguratus adelaidae</name>
    <dbReference type="NCBI Taxonomy" id="1938954"/>
    <lineage>
        <taxon>Eukaryota</taxon>
        <taxon>Fungi</taxon>
        <taxon>Fungi incertae sedis</taxon>
        <taxon>Mucoromycota</taxon>
        <taxon>Mucoromycotina</taxon>
        <taxon>Endogonomycetes</taxon>
        <taxon>Endogonales</taxon>
        <taxon>Endogonales incertae sedis</taxon>
        <taxon>Bifiguratus</taxon>
    </lineage>
</organism>
<dbReference type="EMBL" id="MVBO01000011">
    <property type="protein sequence ID" value="OZJ05710.1"/>
    <property type="molecule type" value="Genomic_DNA"/>
</dbReference>
<sequence length="472" mass="49996">MSDQKAPPLGSAMRKSRPQKPLDASGSEAASTGPSNVGNGESASGTPIGTSPRVKFDPSIPPTPPTTTSQTPPATTGRLGTLGHVGEGSPAPGRLGSLRGDKVTRGGAAKMRFKPTAPQRRVKREGAPSLLEQSQIASASASPPQTTETTTHTPTPSPPRGRGRGRGRGMDRPRPQEAPAIASGPFSQGSAKTIGRSRGATSGGVSSISAASTPRSKSSEDEDENAKEGIIQFHGDAWAPLTMPRDRKAVKKEEPKIKQEEADASAAEEGTSIKTEIETPPVRDLVWDVQSMRLGDRSGETEAEQSETLERLLFFQFPGVLPDFVKTADKVKTEDDAGGPKGKVKADPDDAMARGETTLSSINLDEDVKIKADPDAPATTKVPTARIKREEGDFKSPEQIAPDGLIGKLVVFKSGKVKMKFGDVLLDVTSGSECAFLQNIVALDTSNRQAFVMGNVERRFVCMPDVEWLLTQ</sequence>
<evidence type="ECO:0000256" key="1">
    <source>
        <dbReference type="ARBA" id="ARBA00004123"/>
    </source>
</evidence>
<evidence type="ECO:0000256" key="2">
    <source>
        <dbReference type="ARBA" id="ARBA00022478"/>
    </source>
</evidence>
<keyword evidence="3" id="KW-0804">Transcription</keyword>
<feature type="compositionally biased region" description="Polar residues" evidence="5">
    <location>
        <begin position="199"/>
        <end position="216"/>
    </location>
</feature>
<dbReference type="Pfam" id="PF05132">
    <property type="entry name" value="RNA_pol_Rpc4"/>
    <property type="match status" value="1"/>
</dbReference>
<evidence type="ECO:0000256" key="4">
    <source>
        <dbReference type="ARBA" id="ARBA00023242"/>
    </source>
</evidence>